<organism evidence="2 3">
    <name type="scientific">Shewanella electrodiphila</name>
    <dbReference type="NCBI Taxonomy" id="934143"/>
    <lineage>
        <taxon>Bacteria</taxon>
        <taxon>Pseudomonadati</taxon>
        <taxon>Pseudomonadota</taxon>
        <taxon>Gammaproteobacteria</taxon>
        <taxon>Alteromonadales</taxon>
        <taxon>Shewanellaceae</taxon>
        <taxon>Shewanella</taxon>
    </lineage>
</organism>
<evidence type="ECO:0000313" key="2">
    <source>
        <dbReference type="EMBL" id="MCL1044497.1"/>
    </source>
</evidence>
<reference evidence="2 3" key="1">
    <citation type="submission" date="2022-01" db="EMBL/GenBank/DDBJ databases">
        <title>Whole genome-based taxonomy of the Shewanellaceae.</title>
        <authorList>
            <person name="Martin-Rodriguez A.J."/>
        </authorList>
    </citation>
    <scope>NUCLEOTIDE SEQUENCE [LARGE SCALE GENOMIC DNA]</scope>
    <source>
        <strain evidence="2 3">DSM 24955</strain>
    </source>
</reference>
<gene>
    <name evidence="2" type="ORF">L2737_04010</name>
</gene>
<feature type="compositionally biased region" description="Low complexity" evidence="1">
    <location>
        <begin position="185"/>
        <end position="194"/>
    </location>
</feature>
<feature type="compositionally biased region" description="Acidic residues" evidence="1">
    <location>
        <begin position="196"/>
        <end position="206"/>
    </location>
</feature>
<dbReference type="CDD" id="cd07067">
    <property type="entry name" value="HP_PGM_like"/>
    <property type="match status" value="1"/>
</dbReference>
<name>A0ABT0KKY1_9GAMM</name>
<dbReference type="SUPFAM" id="SSF53254">
    <property type="entry name" value="Phosphoglycerate mutase-like"/>
    <property type="match status" value="1"/>
</dbReference>
<dbReference type="Pfam" id="PF00300">
    <property type="entry name" value="His_Phos_1"/>
    <property type="match status" value="3"/>
</dbReference>
<proteinExistence type="predicted"/>
<evidence type="ECO:0000256" key="1">
    <source>
        <dbReference type="SAM" id="MobiDB-lite"/>
    </source>
</evidence>
<dbReference type="InterPro" id="IPR029033">
    <property type="entry name" value="His_PPase_superfam"/>
</dbReference>
<accession>A0ABT0KKY1</accession>
<dbReference type="InterPro" id="IPR050275">
    <property type="entry name" value="PGM_Phosphatase"/>
</dbReference>
<dbReference type="Gene3D" id="3.40.50.1240">
    <property type="entry name" value="Phosphoglycerate mutase-like"/>
    <property type="match status" value="1"/>
</dbReference>
<keyword evidence="3" id="KW-1185">Reference proteome</keyword>
<evidence type="ECO:0000313" key="3">
    <source>
        <dbReference type="Proteomes" id="UP001202134"/>
    </source>
</evidence>
<comment type="caution">
    <text evidence="2">The sequence shown here is derived from an EMBL/GenBank/DDBJ whole genome shotgun (WGS) entry which is preliminary data.</text>
</comment>
<sequence length="300" mass="32815">MQQAKMILLRHGQCEGGNILRGKTDVALTPLGVATMEASVKKLGGALQAAPLTIYSSPLIRCQQFAQNLVADINQNRSFSQQLNANEPVNKREVDCQTSLLAEVIQMPQFQEVDFGDWDGQTFDALYQHDGQAVDRYWTNPWKHTPPNGETMLEFEARVTNGLAEVSGQLAAQLSSLKQLNEQVSAESSLASAPEPEPDSDSDTDFDNGTATENEKATALIVTHGGVIRCIMSHILGLEQCAGLYSQLAIDYGATVVIDVYWPELAVTKQSVNCASEIESMQSMTKPADSKPVYRLHWPS</sequence>
<dbReference type="RefSeq" id="WP_248954874.1">
    <property type="nucleotide sequence ID" value="NZ_JAKIKU010000002.1"/>
</dbReference>
<protein>
    <submittedName>
        <fullName evidence="2">Histidine phosphatase family protein</fullName>
    </submittedName>
</protein>
<dbReference type="SMART" id="SM00855">
    <property type="entry name" value="PGAM"/>
    <property type="match status" value="1"/>
</dbReference>
<dbReference type="PANTHER" id="PTHR48100">
    <property type="entry name" value="BROAD-SPECIFICITY PHOSPHATASE YOR283W-RELATED"/>
    <property type="match status" value="1"/>
</dbReference>
<dbReference type="InterPro" id="IPR013078">
    <property type="entry name" value="His_Pase_superF_clade-1"/>
</dbReference>
<dbReference type="EMBL" id="JAKIKU010000002">
    <property type="protein sequence ID" value="MCL1044497.1"/>
    <property type="molecule type" value="Genomic_DNA"/>
</dbReference>
<dbReference type="PANTHER" id="PTHR48100:SF1">
    <property type="entry name" value="HISTIDINE PHOSPHATASE FAMILY PROTEIN-RELATED"/>
    <property type="match status" value="1"/>
</dbReference>
<dbReference type="Proteomes" id="UP001202134">
    <property type="component" value="Unassembled WGS sequence"/>
</dbReference>
<feature type="region of interest" description="Disordered" evidence="1">
    <location>
        <begin position="185"/>
        <end position="210"/>
    </location>
</feature>